<dbReference type="AlphaFoldDB" id="A0AA40ENX8"/>
<proteinExistence type="predicted"/>
<protein>
    <submittedName>
        <fullName evidence="2">Uncharacterized protein</fullName>
    </submittedName>
</protein>
<feature type="signal peptide" evidence="1">
    <location>
        <begin position="1"/>
        <end position="21"/>
    </location>
</feature>
<keyword evidence="1" id="KW-0732">Signal</keyword>
<evidence type="ECO:0000256" key="1">
    <source>
        <dbReference type="SAM" id="SignalP"/>
    </source>
</evidence>
<gene>
    <name evidence="2" type="ORF">B0T18DRAFT_391716</name>
</gene>
<organism evidence="2 3">
    <name type="scientific">Schizothecium vesticola</name>
    <dbReference type="NCBI Taxonomy" id="314040"/>
    <lineage>
        <taxon>Eukaryota</taxon>
        <taxon>Fungi</taxon>
        <taxon>Dikarya</taxon>
        <taxon>Ascomycota</taxon>
        <taxon>Pezizomycotina</taxon>
        <taxon>Sordariomycetes</taxon>
        <taxon>Sordariomycetidae</taxon>
        <taxon>Sordariales</taxon>
        <taxon>Schizotheciaceae</taxon>
        <taxon>Schizothecium</taxon>
    </lineage>
</organism>
<keyword evidence="3" id="KW-1185">Reference proteome</keyword>
<dbReference type="Proteomes" id="UP001172155">
    <property type="component" value="Unassembled WGS sequence"/>
</dbReference>
<sequence length="389" mass="40233">MAGLRWLWALSLALVATRVGAQTNPSCSSFGVDYANGGRYNIDGGSNQYFSFATVFQGCEMESVSPVLVGPDGSEYACSAIRTQPAGQQVTSTCGIPFSAMRSGTWKIVVTGYQLAVQRSISLTVGLPQTTWVTATPTVVIGVTVTARASTVQRTLTQTQTLILVPATVSAQCQGGATRTVTSYNNAGTTTVRSTVIRTSTDGQVVTSVYQTTVLATATCHYPQSGSPSTSNLVLVPIQTGICIGSGCGVFGRGTRRNSQGSDLPPAADKRDVAAFAAVAAVTSTTTQTTRTVTITSQTTLPPQTTTENVFRTATQTITPAPSTVCIAGNAGGVTITVNVGGGGQVTQTDIVYQTSHIRGTVLVGQTSYTTTTNQASATACWRAGGWFG</sequence>
<name>A0AA40ENX8_9PEZI</name>
<comment type="caution">
    <text evidence="2">The sequence shown here is derived from an EMBL/GenBank/DDBJ whole genome shotgun (WGS) entry which is preliminary data.</text>
</comment>
<evidence type="ECO:0000313" key="2">
    <source>
        <dbReference type="EMBL" id="KAK0742810.1"/>
    </source>
</evidence>
<reference evidence="2" key="1">
    <citation type="submission" date="2023-06" db="EMBL/GenBank/DDBJ databases">
        <title>Genome-scale phylogeny and comparative genomics of the fungal order Sordariales.</title>
        <authorList>
            <consortium name="Lawrence Berkeley National Laboratory"/>
            <person name="Hensen N."/>
            <person name="Bonometti L."/>
            <person name="Westerberg I."/>
            <person name="Brannstrom I.O."/>
            <person name="Guillou S."/>
            <person name="Cros-Aarteil S."/>
            <person name="Calhoun S."/>
            <person name="Haridas S."/>
            <person name="Kuo A."/>
            <person name="Mondo S."/>
            <person name="Pangilinan J."/>
            <person name="Riley R."/>
            <person name="LaButti K."/>
            <person name="Andreopoulos B."/>
            <person name="Lipzen A."/>
            <person name="Chen C."/>
            <person name="Yanf M."/>
            <person name="Daum C."/>
            <person name="Ng V."/>
            <person name="Clum A."/>
            <person name="Steindorff A."/>
            <person name="Ohm R."/>
            <person name="Martin F."/>
            <person name="Silar P."/>
            <person name="Natvig D."/>
            <person name="Lalanne C."/>
            <person name="Gautier V."/>
            <person name="Ament-velasquez S.L."/>
            <person name="Kruys A."/>
            <person name="Hutchinson M.I."/>
            <person name="Powell A.J."/>
            <person name="Barry K."/>
            <person name="Miller A.N."/>
            <person name="Grigoriev I.V."/>
            <person name="Debuchy R."/>
            <person name="Gladieux P."/>
            <person name="Thoren M.H."/>
            <person name="Johannesson H."/>
        </authorList>
    </citation>
    <scope>NUCLEOTIDE SEQUENCE</scope>
    <source>
        <strain evidence="2">SMH3187-1</strain>
    </source>
</reference>
<evidence type="ECO:0000313" key="3">
    <source>
        <dbReference type="Proteomes" id="UP001172155"/>
    </source>
</evidence>
<feature type="chain" id="PRO_5041404087" evidence="1">
    <location>
        <begin position="22"/>
        <end position="389"/>
    </location>
</feature>
<accession>A0AA40ENX8</accession>
<dbReference type="EMBL" id="JAUKUD010000005">
    <property type="protein sequence ID" value="KAK0742810.1"/>
    <property type="molecule type" value="Genomic_DNA"/>
</dbReference>